<comment type="caution">
    <text evidence="1">The sequence shown here is derived from an EMBL/GenBank/DDBJ whole genome shotgun (WGS) entry which is preliminary data.</text>
</comment>
<dbReference type="SUPFAM" id="SSF117281">
    <property type="entry name" value="Kelch motif"/>
    <property type="match status" value="1"/>
</dbReference>
<dbReference type="RefSeq" id="WP_196836142.1">
    <property type="nucleotide sequence ID" value="NZ_JADOTZ010000001.1"/>
</dbReference>
<evidence type="ECO:0000313" key="1">
    <source>
        <dbReference type="EMBL" id="MBG6084897.1"/>
    </source>
</evidence>
<protein>
    <submittedName>
        <fullName evidence="1">Uncharacterized protein</fullName>
    </submittedName>
</protein>
<keyword evidence="2" id="KW-1185">Reference proteome</keyword>
<dbReference type="Proteomes" id="UP000625033">
    <property type="component" value="Unassembled WGS sequence"/>
</dbReference>
<organism evidence="1 2">
    <name type="scientific">Zhihengliuella flava</name>
    <dbReference type="NCBI Taxonomy" id="1285193"/>
    <lineage>
        <taxon>Bacteria</taxon>
        <taxon>Bacillati</taxon>
        <taxon>Actinomycetota</taxon>
        <taxon>Actinomycetes</taxon>
        <taxon>Micrococcales</taxon>
        <taxon>Micrococcaceae</taxon>
        <taxon>Zhihengliuella</taxon>
    </lineage>
</organism>
<dbReference type="EMBL" id="JADOTZ010000001">
    <property type="protein sequence ID" value="MBG6084897.1"/>
    <property type="molecule type" value="Genomic_DNA"/>
</dbReference>
<dbReference type="AlphaFoldDB" id="A0A931DAG6"/>
<reference evidence="1" key="1">
    <citation type="submission" date="2020-11" db="EMBL/GenBank/DDBJ databases">
        <title>Sequencing the genomes of 1000 actinobacteria strains.</title>
        <authorList>
            <person name="Klenk H.-P."/>
        </authorList>
    </citation>
    <scope>NUCLEOTIDE SEQUENCE</scope>
    <source>
        <strain evidence="1">DSM 26152</strain>
    </source>
</reference>
<accession>A0A931DAG6</accession>
<proteinExistence type="predicted"/>
<name>A0A931DAG6_9MICC</name>
<evidence type="ECO:0000313" key="2">
    <source>
        <dbReference type="Proteomes" id="UP000625033"/>
    </source>
</evidence>
<sequence length="111" mass="11696">MRSAAALVCTPGSVDGLAVGASGSTVYGYERTSGVASGTTTVVSVASLWRYDVATGGWTRLNRTVDSNANSRTVQFIGGAVSVENNRYYFVGFSSDSMCLRIWGLPPESSR</sequence>
<gene>
    <name evidence="1" type="ORF">IW252_001664</name>
</gene>
<dbReference type="InterPro" id="IPR015915">
    <property type="entry name" value="Kelch-typ_b-propeller"/>
</dbReference>